<organism evidence="1 2">
    <name type="scientific">Chitinophaga barathri</name>
    <dbReference type="NCBI Taxonomy" id="1647451"/>
    <lineage>
        <taxon>Bacteria</taxon>
        <taxon>Pseudomonadati</taxon>
        <taxon>Bacteroidota</taxon>
        <taxon>Chitinophagia</taxon>
        <taxon>Chitinophagales</taxon>
        <taxon>Chitinophagaceae</taxon>
        <taxon>Chitinophaga</taxon>
    </lineage>
</organism>
<accession>A0A3N4MD38</accession>
<proteinExistence type="predicted"/>
<sequence>MELLSKFEIEGLSPLHHGYPAWPGGGPWLHLYRSGASWTVLTSGLSDGNEYPYELFLDSADEIEPDDFGSSWQANLIYETGRIIPNVPGLKERLEENKFLTLQVHMDGAPDEWSLPHEDGNIGLFLTPDDSSVSALLPNGKALNVKLMRPEELVFCLENGMEGRLQLAGHYKAQGGALTSGMDRESVV</sequence>
<keyword evidence="2" id="KW-1185">Reference proteome</keyword>
<gene>
    <name evidence="1" type="ORF">EG028_20380</name>
</gene>
<dbReference type="RefSeq" id="WP_123864731.1">
    <property type="nucleotide sequence ID" value="NZ_QXZY01000011.1"/>
</dbReference>
<dbReference type="Proteomes" id="UP000279089">
    <property type="component" value="Unassembled WGS sequence"/>
</dbReference>
<evidence type="ECO:0000313" key="1">
    <source>
        <dbReference type="EMBL" id="RPD39477.1"/>
    </source>
</evidence>
<dbReference type="EMBL" id="RMBX01000011">
    <property type="protein sequence ID" value="RPD39477.1"/>
    <property type="molecule type" value="Genomic_DNA"/>
</dbReference>
<dbReference type="AlphaFoldDB" id="A0A3N4MD38"/>
<reference evidence="2" key="1">
    <citation type="submission" date="2018-11" db="EMBL/GenBank/DDBJ databases">
        <title>Chitinophaga lutea sp.nov., isolate from arsenic contaminated soil.</title>
        <authorList>
            <person name="Zong Y."/>
        </authorList>
    </citation>
    <scope>NUCLEOTIDE SEQUENCE [LARGE SCALE GENOMIC DNA]</scope>
    <source>
        <strain evidence="2">YLT18</strain>
    </source>
</reference>
<evidence type="ECO:0008006" key="3">
    <source>
        <dbReference type="Google" id="ProtNLM"/>
    </source>
</evidence>
<evidence type="ECO:0000313" key="2">
    <source>
        <dbReference type="Proteomes" id="UP000279089"/>
    </source>
</evidence>
<protein>
    <recommendedName>
        <fullName evidence="3">Suppressor of fused domain protein</fullName>
    </recommendedName>
</protein>
<comment type="caution">
    <text evidence="1">The sequence shown here is derived from an EMBL/GenBank/DDBJ whole genome shotgun (WGS) entry which is preliminary data.</text>
</comment>
<name>A0A3N4MD38_9BACT</name>